<sequence>MPILVPPASGHSLAHVRRRTLALTPAWTAHAIVRALLRREFGLHCSGLRSIRVRTRTRELHLTGSAWKVGSGSSRRWSSKSCYEHMEVPGMHNAL</sequence>
<evidence type="ECO:0000313" key="2">
    <source>
        <dbReference type="Proteomes" id="UP000308197"/>
    </source>
</evidence>
<organism evidence="1 2">
    <name type="scientific">Polyporus arcularius HHB13444</name>
    <dbReference type="NCBI Taxonomy" id="1314778"/>
    <lineage>
        <taxon>Eukaryota</taxon>
        <taxon>Fungi</taxon>
        <taxon>Dikarya</taxon>
        <taxon>Basidiomycota</taxon>
        <taxon>Agaricomycotina</taxon>
        <taxon>Agaricomycetes</taxon>
        <taxon>Polyporales</taxon>
        <taxon>Polyporaceae</taxon>
        <taxon>Polyporus</taxon>
    </lineage>
</organism>
<dbReference type="Proteomes" id="UP000308197">
    <property type="component" value="Unassembled WGS sequence"/>
</dbReference>
<name>A0A5C3PUD5_9APHY</name>
<dbReference type="EMBL" id="ML210982">
    <property type="protein sequence ID" value="TFK93424.1"/>
    <property type="molecule type" value="Genomic_DNA"/>
</dbReference>
<protein>
    <submittedName>
        <fullName evidence="1">Uncharacterized protein</fullName>
    </submittedName>
</protein>
<accession>A0A5C3PUD5</accession>
<dbReference type="AlphaFoldDB" id="A0A5C3PUD5"/>
<gene>
    <name evidence="1" type="ORF">K466DRAFT_122382</name>
</gene>
<evidence type="ECO:0000313" key="1">
    <source>
        <dbReference type="EMBL" id="TFK93424.1"/>
    </source>
</evidence>
<proteinExistence type="predicted"/>
<keyword evidence="2" id="KW-1185">Reference proteome</keyword>
<dbReference type="InParanoid" id="A0A5C3PUD5"/>
<reference evidence="1 2" key="1">
    <citation type="journal article" date="2019" name="Nat. Ecol. Evol.">
        <title>Megaphylogeny resolves global patterns of mushroom evolution.</title>
        <authorList>
            <person name="Varga T."/>
            <person name="Krizsan K."/>
            <person name="Foldi C."/>
            <person name="Dima B."/>
            <person name="Sanchez-Garcia M."/>
            <person name="Sanchez-Ramirez S."/>
            <person name="Szollosi G.J."/>
            <person name="Szarkandi J.G."/>
            <person name="Papp V."/>
            <person name="Albert L."/>
            <person name="Andreopoulos W."/>
            <person name="Angelini C."/>
            <person name="Antonin V."/>
            <person name="Barry K.W."/>
            <person name="Bougher N.L."/>
            <person name="Buchanan P."/>
            <person name="Buyck B."/>
            <person name="Bense V."/>
            <person name="Catcheside P."/>
            <person name="Chovatia M."/>
            <person name="Cooper J."/>
            <person name="Damon W."/>
            <person name="Desjardin D."/>
            <person name="Finy P."/>
            <person name="Geml J."/>
            <person name="Haridas S."/>
            <person name="Hughes K."/>
            <person name="Justo A."/>
            <person name="Karasinski D."/>
            <person name="Kautmanova I."/>
            <person name="Kiss B."/>
            <person name="Kocsube S."/>
            <person name="Kotiranta H."/>
            <person name="LaButti K.M."/>
            <person name="Lechner B.E."/>
            <person name="Liimatainen K."/>
            <person name="Lipzen A."/>
            <person name="Lukacs Z."/>
            <person name="Mihaltcheva S."/>
            <person name="Morgado L.N."/>
            <person name="Niskanen T."/>
            <person name="Noordeloos M.E."/>
            <person name="Ohm R.A."/>
            <person name="Ortiz-Santana B."/>
            <person name="Ovrebo C."/>
            <person name="Racz N."/>
            <person name="Riley R."/>
            <person name="Savchenko A."/>
            <person name="Shiryaev A."/>
            <person name="Soop K."/>
            <person name="Spirin V."/>
            <person name="Szebenyi C."/>
            <person name="Tomsovsky M."/>
            <person name="Tulloss R.E."/>
            <person name="Uehling J."/>
            <person name="Grigoriev I.V."/>
            <person name="Vagvolgyi C."/>
            <person name="Papp T."/>
            <person name="Martin F.M."/>
            <person name="Miettinen O."/>
            <person name="Hibbett D.S."/>
            <person name="Nagy L.G."/>
        </authorList>
    </citation>
    <scope>NUCLEOTIDE SEQUENCE [LARGE SCALE GENOMIC DNA]</scope>
    <source>
        <strain evidence="1 2">HHB13444</strain>
    </source>
</reference>